<evidence type="ECO:0000256" key="1">
    <source>
        <dbReference type="ARBA" id="ARBA00022614"/>
    </source>
</evidence>
<dbReference type="EMBL" id="CP104013">
    <property type="protein sequence ID" value="UYP48689.1"/>
    <property type="molecule type" value="Genomic_DNA"/>
</dbReference>
<sequence>MENQTHQSFNEKTVEIHLGSSNFQNFKGFPKKMPFLKEFEGSQRYRSKKEQEGFTSLQGLPEYLPNLQGFYFARNLLTDLQGFPSEMPKLIELNLKQNRLRTLKGISPRLPNVESIDISFNALRSTDYFPAHCPKLKHLFLNSNNLDLLEDLPKYPDQLVELQLDHNNLSSLKGIPKKLNPDTFIKLNQNPIRSLYGITKENVMAILNSIEENYKHLQLAVYGQNLLNNFYSNREQMGNIEKLLIYYEKSPAELAHSYCKLDFKMPKRQIDRLLHEGNYEERRILEAEKERDDPIIASLTERLRIQKKYRILR</sequence>
<dbReference type="InterPro" id="IPR050836">
    <property type="entry name" value="SDS22/Internalin_LRR"/>
</dbReference>
<keyword evidence="2" id="KW-0677">Repeat</keyword>
<evidence type="ECO:0000313" key="4">
    <source>
        <dbReference type="Proteomes" id="UP001208689"/>
    </source>
</evidence>
<evidence type="ECO:0000313" key="3">
    <source>
        <dbReference type="EMBL" id="UYP48689.1"/>
    </source>
</evidence>
<name>A0ABY6I1X1_9ARCH</name>
<gene>
    <name evidence="3" type="ORF">NEF87_004974</name>
</gene>
<keyword evidence="4" id="KW-1185">Reference proteome</keyword>
<organism evidence="3 4">
    <name type="scientific">Candidatus Lokiarchaeum ossiferum</name>
    <dbReference type="NCBI Taxonomy" id="2951803"/>
    <lineage>
        <taxon>Archaea</taxon>
        <taxon>Promethearchaeati</taxon>
        <taxon>Promethearchaeota</taxon>
        <taxon>Promethearchaeia</taxon>
        <taxon>Promethearchaeales</taxon>
        <taxon>Promethearchaeaceae</taxon>
        <taxon>Candidatus Lokiarchaeum</taxon>
    </lineage>
</organism>
<dbReference type="PROSITE" id="PS51450">
    <property type="entry name" value="LRR"/>
    <property type="match status" value="2"/>
</dbReference>
<protein>
    <recommendedName>
        <fullName evidence="5">Leucine-rich repeat domain-containing protein</fullName>
    </recommendedName>
</protein>
<evidence type="ECO:0000256" key="2">
    <source>
        <dbReference type="ARBA" id="ARBA00022737"/>
    </source>
</evidence>
<evidence type="ECO:0008006" key="5">
    <source>
        <dbReference type="Google" id="ProtNLM"/>
    </source>
</evidence>
<dbReference type="InterPro" id="IPR032675">
    <property type="entry name" value="LRR_dom_sf"/>
</dbReference>
<dbReference type="Proteomes" id="UP001208689">
    <property type="component" value="Chromosome"/>
</dbReference>
<accession>A0ABY6I1X1</accession>
<dbReference type="PANTHER" id="PTHR46652">
    <property type="entry name" value="LEUCINE-RICH REPEAT AND IQ DOMAIN-CONTAINING PROTEIN 1-RELATED"/>
    <property type="match status" value="1"/>
</dbReference>
<keyword evidence="1" id="KW-0433">Leucine-rich repeat</keyword>
<dbReference type="Gene3D" id="3.80.10.10">
    <property type="entry name" value="Ribonuclease Inhibitor"/>
    <property type="match status" value="1"/>
</dbReference>
<reference evidence="3" key="1">
    <citation type="submission" date="2022-09" db="EMBL/GenBank/DDBJ databases">
        <title>Actin cytoskeleton and complex cell architecture in an #Asgard archaeon.</title>
        <authorList>
            <person name="Ponce Toledo R.I."/>
            <person name="Schleper C."/>
            <person name="Rodrigues Oliveira T."/>
            <person name="Wollweber F."/>
            <person name="Xu J."/>
            <person name="Rittmann S."/>
            <person name="Klingl A."/>
            <person name="Pilhofer M."/>
        </authorList>
    </citation>
    <scope>NUCLEOTIDE SEQUENCE</scope>
    <source>
        <strain evidence="3">B-35</strain>
    </source>
</reference>
<dbReference type="SUPFAM" id="SSF52058">
    <property type="entry name" value="L domain-like"/>
    <property type="match status" value="1"/>
</dbReference>
<dbReference type="InterPro" id="IPR001611">
    <property type="entry name" value="Leu-rich_rpt"/>
</dbReference>
<proteinExistence type="predicted"/>
<dbReference type="PANTHER" id="PTHR46652:SF3">
    <property type="entry name" value="LEUCINE-RICH REPEAT-CONTAINING PROTEIN 9"/>
    <property type="match status" value="1"/>
</dbReference>